<dbReference type="EMBL" id="CAJVPZ010002114">
    <property type="protein sequence ID" value="CAG8506582.1"/>
    <property type="molecule type" value="Genomic_DNA"/>
</dbReference>
<feature type="region of interest" description="Disordered" evidence="1">
    <location>
        <begin position="1"/>
        <end position="23"/>
    </location>
</feature>
<organism evidence="2 3">
    <name type="scientific">Racocetra fulgida</name>
    <dbReference type="NCBI Taxonomy" id="60492"/>
    <lineage>
        <taxon>Eukaryota</taxon>
        <taxon>Fungi</taxon>
        <taxon>Fungi incertae sedis</taxon>
        <taxon>Mucoromycota</taxon>
        <taxon>Glomeromycotina</taxon>
        <taxon>Glomeromycetes</taxon>
        <taxon>Diversisporales</taxon>
        <taxon>Gigasporaceae</taxon>
        <taxon>Racocetra</taxon>
    </lineage>
</organism>
<comment type="caution">
    <text evidence="2">The sequence shown here is derived from an EMBL/GenBank/DDBJ whole genome shotgun (WGS) entry which is preliminary data.</text>
</comment>
<reference evidence="2" key="1">
    <citation type="submission" date="2021-06" db="EMBL/GenBank/DDBJ databases">
        <authorList>
            <person name="Kallberg Y."/>
            <person name="Tangrot J."/>
            <person name="Rosling A."/>
        </authorList>
    </citation>
    <scope>NUCLEOTIDE SEQUENCE</scope>
    <source>
        <strain evidence="2">IN212</strain>
    </source>
</reference>
<proteinExistence type="predicted"/>
<name>A0A9N8ZTZ1_9GLOM</name>
<sequence>MAMDLGIPSDIENPNDKTNPINEKNKIKVTDYTKSELKTKRKFTMITALAQYFLGLR</sequence>
<evidence type="ECO:0000313" key="2">
    <source>
        <dbReference type="EMBL" id="CAG8506582.1"/>
    </source>
</evidence>
<evidence type="ECO:0000313" key="3">
    <source>
        <dbReference type="Proteomes" id="UP000789396"/>
    </source>
</evidence>
<feature type="non-terminal residue" evidence="2">
    <location>
        <position position="57"/>
    </location>
</feature>
<accession>A0A9N8ZTZ1</accession>
<gene>
    <name evidence="2" type="ORF">RFULGI_LOCUS2693</name>
</gene>
<keyword evidence="3" id="KW-1185">Reference proteome</keyword>
<evidence type="ECO:0000256" key="1">
    <source>
        <dbReference type="SAM" id="MobiDB-lite"/>
    </source>
</evidence>
<dbReference type="Proteomes" id="UP000789396">
    <property type="component" value="Unassembled WGS sequence"/>
</dbReference>
<protein>
    <submittedName>
        <fullName evidence="2">1556_t:CDS:1</fullName>
    </submittedName>
</protein>
<dbReference type="AlphaFoldDB" id="A0A9N8ZTZ1"/>